<proteinExistence type="predicted"/>
<name>A0A0F9R3V2_9ZZZZ</name>
<organism evidence="1">
    <name type="scientific">marine sediment metagenome</name>
    <dbReference type="NCBI Taxonomy" id="412755"/>
    <lineage>
        <taxon>unclassified sequences</taxon>
        <taxon>metagenomes</taxon>
        <taxon>ecological metagenomes</taxon>
    </lineage>
</organism>
<evidence type="ECO:0000313" key="1">
    <source>
        <dbReference type="EMBL" id="KKN43892.1"/>
    </source>
</evidence>
<accession>A0A0F9R3V2</accession>
<protein>
    <submittedName>
        <fullName evidence="1">Uncharacterized protein</fullName>
    </submittedName>
</protein>
<gene>
    <name evidence="1" type="ORF">LCGC14_0698410</name>
</gene>
<comment type="caution">
    <text evidence="1">The sequence shown here is derived from an EMBL/GenBank/DDBJ whole genome shotgun (WGS) entry which is preliminary data.</text>
</comment>
<sequence length="64" mass="7037">MKSAHKMGALELLRFLRAFDRALAAPRQLETCELGHDECSTAVQGPCHVMALGQYRQLTGSLAH</sequence>
<dbReference type="AlphaFoldDB" id="A0A0F9R3V2"/>
<dbReference type="EMBL" id="LAZR01001482">
    <property type="protein sequence ID" value="KKN43892.1"/>
    <property type="molecule type" value="Genomic_DNA"/>
</dbReference>
<reference evidence="1" key="1">
    <citation type="journal article" date="2015" name="Nature">
        <title>Complex archaea that bridge the gap between prokaryotes and eukaryotes.</title>
        <authorList>
            <person name="Spang A."/>
            <person name="Saw J.H."/>
            <person name="Jorgensen S.L."/>
            <person name="Zaremba-Niedzwiedzka K."/>
            <person name="Martijn J."/>
            <person name="Lind A.E."/>
            <person name="van Eijk R."/>
            <person name="Schleper C."/>
            <person name="Guy L."/>
            <person name="Ettema T.J."/>
        </authorList>
    </citation>
    <scope>NUCLEOTIDE SEQUENCE</scope>
</reference>